<dbReference type="GO" id="GO:0004519">
    <property type="term" value="F:endonuclease activity"/>
    <property type="evidence" value="ECO:0007669"/>
    <property type="project" value="UniProtKB-KW"/>
</dbReference>
<protein>
    <submittedName>
        <fullName evidence="1">Endonuclease-reverse transcriptase</fullName>
    </submittedName>
</protein>
<accession>A0AAV4GQ61</accession>
<comment type="caution">
    <text evidence="1">The sequence shown here is derived from an EMBL/GenBank/DDBJ whole genome shotgun (WGS) entry which is preliminary data.</text>
</comment>
<dbReference type="AlphaFoldDB" id="A0AAV4GQ61"/>
<dbReference type="Proteomes" id="UP000762676">
    <property type="component" value="Unassembled WGS sequence"/>
</dbReference>
<keyword evidence="1" id="KW-0378">Hydrolase</keyword>
<gene>
    <name evidence="1" type="ORF">ElyMa_004222800</name>
</gene>
<sequence>MFYRRILRAKWTDTRTNVSVPKKIGTTLSLQQAINTRKLKNVGHVLRNPRTTLMETVYEGKLDGKGNRGQPPLVSNLVTVSGMSLHKMVGANEDRQRWRKIVNLSAVANTAFGDADS</sequence>
<evidence type="ECO:0000313" key="2">
    <source>
        <dbReference type="Proteomes" id="UP000762676"/>
    </source>
</evidence>
<reference evidence="1 2" key="1">
    <citation type="journal article" date="2021" name="Elife">
        <title>Chloroplast acquisition without the gene transfer in kleptoplastic sea slugs, Plakobranchus ocellatus.</title>
        <authorList>
            <person name="Maeda T."/>
            <person name="Takahashi S."/>
            <person name="Yoshida T."/>
            <person name="Shimamura S."/>
            <person name="Takaki Y."/>
            <person name="Nagai Y."/>
            <person name="Toyoda A."/>
            <person name="Suzuki Y."/>
            <person name="Arimoto A."/>
            <person name="Ishii H."/>
            <person name="Satoh N."/>
            <person name="Nishiyama T."/>
            <person name="Hasebe M."/>
            <person name="Maruyama T."/>
            <person name="Minagawa J."/>
            <person name="Obokata J."/>
            <person name="Shigenobu S."/>
        </authorList>
    </citation>
    <scope>NUCLEOTIDE SEQUENCE [LARGE SCALE GENOMIC DNA]</scope>
</reference>
<evidence type="ECO:0000313" key="1">
    <source>
        <dbReference type="EMBL" id="GFR87399.1"/>
    </source>
</evidence>
<dbReference type="EMBL" id="BMAT01008536">
    <property type="protein sequence ID" value="GFR87399.1"/>
    <property type="molecule type" value="Genomic_DNA"/>
</dbReference>
<keyword evidence="2" id="KW-1185">Reference proteome</keyword>
<keyword evidence="1" id="KW-0540">Nuclease</keyword>
<proteinExistence type="predicted"/>
<organism evidence="1 2">
    <name type="scientific">Elysia marginata</name>
    <dbReference type="NCBI Taxonomy" id="1093978"/>
    <lineage>
        <taxon>Eukaryota</taxon>
        <taxon>Metazoa</taxon>
        <taxon>Spiralia</taxon>
        <taxon>Lophotrochozoa</taxon>
        <taxon>Mollusca</taxon>
        <taxon>Gastropoda</taxon>
        <taxon>Heterobranchia</taxon>
        <taxon>Euthyneura</taxon>
        <taxon>Panpulmonata</taxon>
        <taxon>Sacoglossa</taxon>
        <taxon>Placobranchoidea</taxon>
        <taxon>Plakobranchidae</taxon>
        <taxon>Elysia</taxon>
    </lineage>
</organism>
<keyword evidence="1" id="KW-0255">Endonuclease</keyword>
<name>A0AAV4GQ61_9GAST</name>